<evidence type="ECO:0000313" key="1">
    <source>
        <dbReference type="EMBL" id="KAH7850774.1"/>
    </source>
</evidence>
<keyword evidence="2" id="KW-1185">Reference proteome</keyword>
<reference evidence="1 2" key="1">
    <citation type="journal article" date="2021" name="Hortic Res">
        <title>High-quality reference genome and annotation aids understanding of berry development for evergreen blueberry (Vaccinium darrowii).</title>
        <authorList>
            <person name="Yu J."/>
            <person name="Hulse-Kemp A.M."/>
            <person name="Babiker E."/>
            <person name="Staton M."/>
        </authorList>
    </citation>
    <scope>NUCLEOTIDE SEQUENCE [LARGE SCALE GENOMIC DNA]</scope>
    <source>
        <strain evidence="2">cv. NJ 8807/NJ 8810</strain>
        <tissue evidence="1">Young leaf</tissue>
    </source>
</reference>
<dbReference type="EMBL" id="CM037158">
    <property type="protein sequence ID" value="KAH7850774.1"/>
    <property type="molecule type" value="Genomic_DNA"/>
</dbReference>
<protein>
    <submittedName>
        <fullName evidence="1">Uncharacterized protein</fullName>
    </submittedName>
</protein>
<gene>
    <name evidence="1" type="ORF">Vadar_002846</name>
</gene>
<dbReference type="Proteomes" id="UP000828048">
    <property type="component" value="Chromosome 8"/>
</dbReference>
<accession>A0ACB7YCD5</accession>
<comment type="caution">
    <text evidence="1">The sequence shown here is derived from an EMBL/GenBank/DDBJ whole genome shotgun (WGS) entry which is preliminary data.</text>
</comment>
<evidence type="ECO:0000313" key="2">
    <source>
        <dbReference type="Proteomes" id="UP000828048"/>
    </source>
</evidence>
<sequence>MIEQRDKPVYEHIMAIDEPNDGLPWYHDIWNFIEKDEYPTDTDKKDQIALQKLASYYIICGGRLYRRSHCGMHKLCVNGEEATRIMEEIHNGVCGPHMNDSCQSHAHTTIRAAFYGFTLALFHLGHRRHR</sequence>
<organism evidence="1 2">
    <name type="scientific">Vaccinium darrowii</name>
    <dbReference type="NCBI Taxonomy" id="229202"/>
    <lineage>
        <taxon>Eukaryota</taxon>
        <taxon>Viridiplantae</taxon>
        <taxon>Streptophyta</taxon>
        <taxon>Embryophyta</taxon>
        <taxon>Tracheophyta</taxon>
        <taxon>Spermatophyta</taxon>
        <taxon>Magnoliopsida</taxon>
        <taxon>eudicotyledons</taxon>
        <taxon>Gunneridae</taxon>
        <taxon>Pentapetalae</taxon>
        <taxon>asterids</taxon>
        <taxon>Ericales</taxon>
        <taxon>Ericaceae</taxon>
        <taxon>Vaccinioideae</taxon>
        <taxon>Vaccinieae</taxon>
        <taxon>Vaccinium</taxon>
    </lineage>
</organism>
<name>A0ACB7YCD5_9ERIC</name>
<proteinExistence type="predicted"/>